<reference evidence="1" key="2">
    <citation type="submission" date="2021-10" db="EMBL/GenBank/DDBJ databases">
        <authorList>
            <person name="Piombo E."/>
        </authorList>
    </citation>
    <scope>NUCLEOTIDE SEQUENCE</scope>
</reference>
<evidence type="ECO:0000313" key="2">
    <source>
        <dbReference type="Proteomes" id="UP000836387"/>
    </source>
</evidence>
<reference evidence="1" key="1">
    <citation type="submission" date="2020-04" db="EMBL/GenBank/DDBJ databases">
        <authorList>
            <person name="Broberg M."/>
        </authorList>
    </citation>
    <scope>NUCLEOTIDE SEQUENCE</scope>
</reference>
<gene>
    <name evidence="1" type="ORF">CRV2_00001841</name>
</gene>
<dbReference type="EMBL" id="CADEHS020000005">
    <property type="protein sequence ID" value="CAG9940428.1"/>
    <property type="molecule type" value="Genomic_DNA"/>
</dbReference>
<keyword evidence="2" id="KW-1185">Reference proteome</keyword>
<accession>A0ACA9TI06</accession>
<proteinExistence type="predicted"/>
<evidence type="ECO:0000313" key="1">
    <source>
        <dbReference type="EMBL" id="CAG9940428.1"/>
    </source>
</evidence>
<name>A0ACA9TI06_BIOOC</name>
<dbReference type="Proteomes" id="UP000836387">
    <property type="component" value="Unassembled WGS sequence"/>
</dbReference>
<sequence>MAQDFQFVDSTSVDKTTRKLIRSHVMKGKNAGRVLPRRSKLRSDRYQERVLGDERAVIQRQPPRTTRIPRNLGSVFLTISLPELSQQSLDIADRSSGTRRTKIWGSVDFGYVAEKMYPTRLGLPINEAKAIYLKVMFFDPESK</sequence>
<comment type="caution">
    <text evidence="1">The sequence shown here is derived from an EMBL/GenBank/DDBJ whole genome shotgun (WGS) entry which is preliminary data.</text>
</comment>
<protein>
    <submittedName>
        <fullName evidence="1">Uncharacterized protein</fullName>
    </submittedName>
</protein>
<organism evidence="1 2">
    <name type="scientific">Clonostachys rosea f. rosea IK726</name>
    <dbReference type="NCBI Taxonomy" id="1349383"/>
    <lineage>
        <taxon>Eukaryota</taxon>
        <taxon>Fungi</taxon>
        <taxon>Dikarya</taxon>
        <taxon>Ascomycota</taxon>
        <taxon>Pezizomycotina</taxon>
        <taxon>Sordariomycetes</taxon>
        <taxon>Hypocreomycetidae</taxon>
        <taxon>Hypocreales</taxon>
        <taxon>Bionectriaceae</taxon>
        <taxon>Clonostachys</taxon>
    </lineage>
</organism>